<sequence>MSATSREPVSSAITGTNNPTRHVNISLPNFTVHFRSPDINNQDKLGRYGFDYPRDEDFYPIEKINGQYQTVAKNVVALQDSYWQEVTGNYLKEFGYIPAWLYMFPNTTNDIFAGGSNMHAEGIALNLQIHENYNQGLDYNTTLLLSASDDKIVVSPTVIPVSDFQGTRKVFDIDKRSNMKKQRVQHTLNPAYAQKTKVVIKLKPNTVLTKHARINIHVDVKGQKILVGMLMVHKNNITYKSELVLVKVRSNANSPIFPSPSGDVEYYLKRRFFNQALIRAEVVLETKFDLVELSKTHQEVRSFLGQYDEKNYVGMSATDFILNGIKNLYEKYGDKQPKDDRGKVIKLDDSNNKRTFVFITDFDIGYNGLASYDNSSGKFKFGNYIIIFKPAKKRNDTLAHELGHSFGLFHVFESIDANKFQFHQGYSNKVMDYLQRKDGSENKYIRRLFMRHEWYIMQKDQSVVKAFYYKGN</sequence>
<dbReference type="Proteomes" id="UP000254437">
    <property type="component" value="Unassembled WGS sequence"/>
</dbReference>
<dbReference type="Gene3D" id="3.40.390.10">
    <property type="entry name" value="Collagenase (Catalytic Domain)"/>
    <property type="match status" value="1"/>
</dbReference>
<dbReference type="RefSeq" id="WP_115007495.1">
    <property type="nucleotide sequence ID" value="NZ_UGQU01000002.1"/>
</dbReference>
<evidence type="ECO:0000313" key="3">
    <source>
        <dbReference type="Proteomes" id="UP000254437"/>
    </source>
</evidence>
<evidence type="ECO:0000256" key="1">
    <source>
        <dbReference type="SAM" id="MobiDB-lite"/>
    </source>
</evidence>
<dbReference type="GO" id="GO:0008237">
    <property type="term" value="F:metallopeptidase activity"/>
    <property type="evidence" value="ECO:0007669"/>
    <property type="project" value="InterPro"/>
</dbReference>
<dbReference type="AlphaFoldDB" id="A0A378TTS2"/>
<dbReference type="EMBL" id="UGQU01000002">
    <property type="protein sequence ID" value="STZ63360.1"/>
    <property type="molecule type" value="Genomic_DNA"/>
</dbReference>
<organism evidence="2 3">
    <name type="scientific">Moraxella lacunata</name>
    <dbReference type="NCBI Taxonomy" id="477"/>
    <lineage>
        <taxon>Bacteria</taxon>
        <taxon>Pseudomonadati</taxon>
        <taxon>Pseudomonadota</taxon>
        <taxon>Gammaproteobacteria</taxon>
        <taxon>Moraxellales</taxon>
        <taxon>Moraxellaceae</taxon>
        <taxon>Moraxella</taxon>
    </lineage>
</organism>
<name>A0A378TTS2_MORLA</name>
<gene>
    <name evidence="2" type="ORF">NCTC10359_01785</name>
</gene>
<protein>
    <submittedName>
        <fullName evidence="2">Uncharacterized protein</fullName>
    </submittedName>
</protein>
<proteinExistence type="predicted"/>
<dbReference type="InterPro" id="IPR024079">
    <property type="entry name" value="MetalloPept_cat_dom_sf"/>
</dbReference>
<accession>A0A378TTS2</accession>
<dbReference type="SUPFAM" id="SSF55486">
    <property type="entry name" value="Metalloproteases ('zincins'), catalytic domain"/>
    <property type="match status" value="1"/>
</dbReference>
<evidence type="ECO:0000313" key="2">
    <source>
        <dbReference type="EMBL" id="STZ63360.1"/>
    </source>
</evidence>
<feature type="region of interest" description="Disordered" evidence="1">
    <location>
        <begin position="1"/>
        <end position="20"/>
    </location>
</feature>
<reference evidence="2 3" key="1">
    <citation type="submission" date="2018-06" db="EMBL/GenBank/DDBJ databases">
        <authorList>
            <consortium name="Pathogen Informatics"/>
            <person name="Doyle S."/>
        </authorList>
    </citation>
    <scope>NUCLEOTIDE SEQUENCE [LARGE SCALE GENOMIC DNA]</scope>
    <source>
        <strain evidence="2 3">NCTC10359</strain>
    </source>
</reference>